<feature type="transmembrane region" description="Helical" evidence="1">
    <location>
        <begin position="48"/>
        <end position="68"/>
    </location>
</feature>
<proteinExistence type="predicted"/>
<feature type="transmembrane region" description="Helical" evidence="1">
    <location>
        <begin position="177"/>
        <end position="196"/>
    </location>
</feature>
<feature type="transmembrane region" description="Helical" evidence="1">
    <location>
        <begin position="137"/>
        <end position="156"/>
    </location>
</feature>
<keyword evidence="1" id="KW-0472">Membrane</keyword>
<evidence type="ECO:0000313" key="3">
    <source>
        <dbReference type="Proteomes" id="UP001501556"/>
    </source>
</evidence>
<gene>
    <name evidence="2" type="ORF">GCM10022407_11670</name>
</gene>
<protein>
    <recommendedName>
        <fullName evidence="4">UbiA prenyltransferase family protein</fullName>
    </recommendedName>
</protein>
<keyword evidence="1" id="KW-1133">Transmembrane helix</keyword>
<accession>A0ABP7PKK2</accession>
<feature type="transmembrane region" description="Helical" evidence="1">
    <location>
        <begin position="109"/>
        <end position="131"/>
    </location>
</feature>
<evidence type="ECO:0000313" key="2">
    <source>
        <dbReference type="EMBL" id="GAA3967112.1"/>
    </source>
</evidence>
<evidence type="ECO:0008006" key="4">
    <source>
        <dbReference type="Google" id="ProtNLM"/>
    </source>
</evidence>
<name>A0ABP7PKK2_9BACT</name>
<keyword evidence="3" id="KW-1185">Reference proteome</keyword>
<dbReference type="Proteomes" id="UP001501556">
    <property type="component" value="Unassembled WGS sequence"/>
</dbReference>
<feature type="transmembrane region" description="Helical" evidence="1">
    <location>
        <begin position="12"/>
        <end position="36"/>
    </location>
</feature>
<sequence length="199" mass="22009">MPTPTTPRPYYLLSAGNVALVSCLVVTLTTVAVWLFGLGQHRTLYANSLISTTILFSAFLTFTTVGLYHGVKVRDDVGQLTDHISRRHFPNLDGFGSFPDLDVDDGDGILGFLAALLMAVLAAIVLVLVVWLVGALLWTSILIFAAMLYGVFFRALRLVFRNSNRCRGQWASSLWQGVWHASLYTVWIYGIIYAAHRLG</sequence>
<dbReference type="EMBL" id="BAABDI010000005">
    <property type="protein sequence ID" value="GAA3967112.1"/>
    <property type="molecule type" value="Genomic_DNA"/>
</dbReference>
<comment type="caution">
    <text evidence="2">The sequence shown here is derived from an EMBL/GenBank/DDBJ whole genome shotgun (WGS) entry which is preliminary data.</text>
</comment>
<evidence type="ECO:0000256" key="1">
    <source>
        <dbReference type="SAM" id="Phobius"/>
    </source>
</evidence>
<keyword evidence="1" id="KW-0812">Transmembrane</keyword>
<reference evidence="3" key="1">
    <citation type="journal article" date="2019" name="Int. J. Syst. Evol. Microbiol.">
        <title>The Global Catalogue of Microorganisms (GCM) 10K type strain sequencing project: providing services to taxonomists for standard genome sequencing and annotation.</title>
        <authorList>
            <consortium name="The Broad Institute Genomics Platform"/>
            <consortium name="The Broad Institute Genome Sequencing Center for Infectious Disease"/>
            <person name="Wu L."/>
            <person name="Ma J."/>
        </authorList>
    </citation>
    <scope>NUCLEOTIDE SEQUENCE [LARGE SCALE GENOMIC DNA]</scope>
    <source>
        <strain evidence="3">JCM 17217</strain>
    </source>
</reference>
<organism evidence="2 3">
    <name type="scientific">Hymenobacter antarcticus</name>
    <dbReference type="NCBI Taxonomy" id="486270"/>
    <lineage>
        <taxon>Bacteria</taxon>
        <taxon>Pseudomonadati</taxon>
        <taxon>Bacteroidota</taxon>
        <taxon>Cytophagia</taxon>
        <taxon>Cytophagales</taxon>
        <taxon>Hymenobacteraceae</taxon>
        <taxon>Hymenobacter</taxon>
    </lineage>
</organism>